<organism evidence="9 10">
    <name type="scientific">Paenibacillus rhizovicinus</name>
    <dbReference type="NCBI Taxonomy" id="2704463"/>
    <lineage>
        <taxon>Bacteria</taxon>
        <taxon>Bacillati</taxon>
        <taxon>Bacillota</taxon>
        <taxon>Bacilli</taxon>
        <taxon>Bacillales</taxon>
        <taxon>Paenibacillaceae</taxon>
        <taxon>Paenibacillus</taxon>
    </lineage>
</organism>
<dbReference type="Gene3D" id="1.20.1250.20">
    <property type="entry name" value="MFS general substrate transporter like domains"/>
    <property type="match status" value="2"/>
</dbReference>
<keyword evidence="3" id="KW-1003">Cell membrane</keyword>
<dbReference type="PANTHER" id="PTHR23521">
    <property type="entry name" value="TRANSPORTER MFS SUPERFAMILY"/>
    <property type="match status" value="1"/>
</dbReference>
<dbReference type="SUPFAM" id="SSF103473">
    <property type="entry name" value="MFS general substrate transporter"/>
    <property type="match status" value="1"/>
</dbReference>
<evidence type="ECO:0000256" key="4">
    <source>
        <dbReference type="ARBA" id="ARBA00022692"/>
    </source>
</evidence>
<dbReference type="InterPro" id="IPR020846">
    <property type="entry name" value="MFS_dom"/>
</dbReference>
<evidence type="ECO:0000259" key="8">
    <source>
        <dbReference type="PROSITE" id="PS50850"/>
    </source>
</evidence>
<accession>A0A6C0P970</accession>
<evidence type="ECO:0000256" key="7">
    <source>
        <dbReference type="SAM" id="Phobius"/>
    </source>
</evidence>
<name>A0A6C0P970_9BACL</name>
<dbReference type="Pfam" id="PF07690">
    <property type="entry name" value="MFS_1"/>
    <property type="match status" value="1"/>
</dbReference>
<feature type="transmembrane region" description="Helical" evidence="7">
    <location>
        <begin position="136"/>
        <end position="156"/>
    </location>
</feature>
<keyword evidence="5 7" id="KW-1133">Transmembrane helix</keyword>
<dbReference type="CDD" id="cd17477">
    <property type="entry name" value="MFS_YcaD_like"/>
    <property type="match status" value="1"/>
</dbReference>
<dbReference type="KEGG" id="prz:GZH47_05015"/>
<feature type="transmembrane region" description="Helical" evidence="7">
    <location>
        <begin position="72"/>
        <end position="92"/>
    </location>
</feature>
<protein>
    <submittedName>
        <fullName evidence="9">MFS transporter</fullName>
    </submittedName>
</protein>
<dbReference type="Proteomes" id="UP000479114">
    <property type="component" value="Chromosome"/>
</dbReference>
<comment type="subcellular location">
    <subcellularLocation>
        <location evidence="1">Cell membrane</location>
        <topology evidence="1">Multi-pass membrane protein</topology>
    </subcellularLocation>
</comment>
<proteinExistence type="predicted"/>
<dbReference type="GO" id="GO:0022857">
    <property type="term" value="F:transmembrane transporter activity"/>
    <property type="evidence" value="ECO:0007669"/>
    <property type="project" value="InterPro"/>
</dbReference>
<evidence type="ECO:0000256" key="3">
    <source>
        <dbReference type="ARBA" id="ARBA00022475"/>
    </source>
</evidence>
<feature type="transmembrane region" description="Helical" evidence="7">
    <location>
        <begin position="272"/>
        <end position="290"/>
    </location>
</feature>
<feature type="transmembrane region" description="Helical" evidence="7">
    <location>
        <begin position="48"/>
        <end position="65"/>
    </location>
</feature>
<evidence type="ECO:0000256" key="6">
    <source>
        <dbReference type="ARBA" id="ARBA00023136"/>
    </source>
</evidence>
<evidence type="ECO:0000313" key="9">
    <source>
        <dbReference type="EMBL" id="QHW34931.1"/>
    </source>
</evidence>
<dbReference type="InterPro" id="IPR011701">
    <property type="entry name" value="MFS"/>
</dbReference>
<dbReference type="PANTHER" id="PTHR23521:SF2">
    <property type="entry name" value="TRANSPORTER MFS SUPERFAMILY"/>
    <property type="match status" value="1"/>
</dbReference>
<feature type="transmembrane region" description="Helical" evidence="7">
    <location>
        <begin position="162"/>
        <end position="182"/>
    </location>
</feature>
<evidence type="ECO:0000256" key="2">
    <source>
        <dbReference type="ARBA" id="ARBA00022448"/>
    </source>
</evidence>
<dbReference type="GO" id="GO:0005886">
    <property type="term" value="C:plasma membrane"/>
    <property type="evidence" value="ECO:0007669"/>
    <property type="project" value="UniProtKB-SubCell"/>
</dbReference>
<keyword evidence="2" id="KW-0813">Transport</keyword>
<dbReference type="AlphaFoldDB" id="A0A6C0P970"/>
<dbReference type="InterPro" id="IPR036259">
    <property type="entry name" value="MFS_trans_sf"/>
</dbReference>
<keyword evidence="10" id="KW-1185">Reference proteome</keyword>
<evidence type="ECO:0000313" key="10">
    <source>
        <dbReference type="Proteomes" id="UP000479114"/>
    </source>
</evidence>
<feature type="transmembrane region" description="Helical" evidence="7">
    <location>
        <begin position="12"/>
        <end position="36"/>
    </location>
</feature>
<dbReference type="EMBL" id="CP048286">
    <property type="protein sequence ID" value="QHW34931.1"/>
    <property type="molecule type" value="Genomic_DNA"/>
</dbReference>
<feature type="transmembrane region" description="Helical" evidence="7">
    <location>
        <begin position="296"/>
        <end position="320"/>
    </location>
</feature>
<dbReference type="PROSITE" id="PS50850">
    <property type="entry name" value="MFS"/>
    <property type="match status" value="1"/>
</dbReference>
<feature type="transmembrane region" description="Helical" evidence="7">
    <location>
        <begin position="357"/>
        <end position="380"/>
    </location>
</feature>
<evidence type="ECO:0000256" key="5">
    <source>
        <dbReference type="ARBA" id="ARBA00022989"/>
    </source>
</evidence>
<feature type="transmembrane region" description="Helical" evidence="7">
    <location>
        <begin position="240"/>
        <end position="260"/>
    </location>
</feature>
<feature type="transmembrane region" description="Helical" evidence="7">
    <location>
        <begin position="327"/>
        <end position="345"/>
    </location>
</feature>
<keyword evidence="6 7" id="KW-0472">Membrane</keyword>
<feature type="domain" description="Major facilitator superfamily (MFS) profile" evidence="8">
    <location>
        <begin position="11"/>
        <end position="385"/>
    </location>
</feature>
<feature type="transmembrane region" description="Helical" evidence="7">
    <location>
        <begin position="202"/>
        <end position="220"/>
    </location>
</feature>
<dbReference type="InterPro" id="IPR047200">
    <property type="entry name" value="MFS_YcaD-like"/>
</dbReference>
<gene>
    <name evidence="9" type="ORF">GZH47_05015</name>
</gene>
<keyword evidence="4 7" id="KW-0812">Transmembrane</keyword>
<sequence>MAHASAPSKKQLIILLSVTLIAGFNQGLLLPLLAILLDQRGISSDLNGLNSMALYIGTFSMMFFIEKPVRKFGYKTGILSGIALAGIATLIFPMCSYLWVWFILRIAVGVGDSALHYCTQLWIVSSSPQNKRGRYISLYGMAYGIGFSLGPTGINLTAIGSWFPFVMNTLLFLIVALFVSTLKPEYPEAAQPAAANGNRFSFTYRVAWFALLPAILYGLLESTMNSNFPLYGLRIDLSKEAISMLLPALGIGSLLVMFPLGSLSDRIGRKGVLMFCACTAGALFFAVPLAGNNIVWLFVLLALIGGLVGSFFSLGLAYAADLLPKNVLPSANVIASIHFSIGSLLGPSLGGYGMRHISVNSLFIMLGGAFILFTVTGLFFRKTKGNVSAESKLFV</sequence>
<reference evidence="9 10" key="1">
    <citation type="submission" date="2020-02" db="EMBL/GenBank/DDBJ databases">
        <title>Paenibacillus sp. nov., isolated from rhizosphere soil of tomato.</title>
        <authorList>
            <person name="Weon H.-Y."/>
            <person name="Lee S.A."/>
        </authorList>
    </citation>
    <scope>NUCLEOTIDE SEQUENCE [LARGE SCALE GENOMIC DNA]</scope>
    <source>
        <strain evidence="9 10">14171R-81</strain>
    </source>
</reference>
<evidence type="ECO:0000256" key="1">
    <source>
        <dbReference type="ARBA" id="ARBA00004651"/>
    </source>
</evidence>